<dbReference type="Pfam" id="PF00534">
    <property type="entry name" value="Glycos_transf_1"/>
    <property type="match status" value="1"/>
</dbReference>
<dbReference type="OrthoDB" id="73743at2"/>
<dbReference type="RefSeq" id="WP_146517564.1">
    <property type="nucleotide sequence ID" value="NZ_SJPI01000004.1"/>
</dbReference>
<accession>A0A5C5WDR1</accession>
<dbReference type="PANTHER" id="PTHR45947:SF3">
    <property type="entry name" value="SULFOQUINOVOSYL TRANSFERASE SQD2"/>
    <property type="match status" value="1"/>
</dbReference>
<evidence type="ECO:0000313" key="4">
    <source>
        <dbReference type="Proteomes" id="UP000316598"/>
    </source>
</evidence>
<protein>
    <submittedName>
        <fullName evidence="3">Glycogen synthase</fullName>
        <ecNumber evidence="3">2.4.1.11</ecNumber>
    </submittedName>
</protein>
<dbReference type="AlphaFoldDB" id="A0A5C5WDR1"/>
<feature type="domain" description="Glycosyltransferase subfamily 4-like N-terminal" evidence="2">
    <location>
        <begin position="14"/>
        <end position="176"/>
    </location>
</feature>
<keyword evidence="4" id="KW-1185">Reference proteome</keyword>
<dbReference type="EC" id="2.4.1.11" evidence="3"/>
<dbReference type="InterPro" id="IPR028098">
    <property type="entry name" value="Glyco_trans_4-like_N"/>
</dbReference>
<dbReference type="InterPro" id="IPR001296">
    <property type="entry name" value="Glyco_trans_1"/>
</dbReference>
<organism evidence="3 4">
    <name type="scientific">Rubripirellula amarantea</name>
    <dbReference type="NCBI Taxonomy" id="2527999"/>
    <lineage>
        <taxon>Bacteria</taxon>
        <taxon>Pseudomonadati</taxon>
        <taxon>Planctomycetota</taxon>
        <taxon>Planctomycetia</taxon>
        <taxon>Pirellulales</taxon>
        <taxon>Pirellulaceae</taxon>
        <taxon>Rubripirellula</taxon>
    </lineage>
</organism>
<reference evidence="3 4" key="1">
    <citation type="submission" date="2019-02" db="EMBL/GenBank/DDBJ databases">
        <title>Deep-cultivation of Planctomycetes and their phenomic and genomic characterization uncovers novel biology.</title>
        <authorList>
            <person name="Wiegand S."/>
            <person name="Jogler M."/>
            <person name="Boedeker C."/>
            <person name="Pinto D."/>
            <person name="Vollmers J."/>
            <person name="Rivas-Marin E."/>
            <person name="Kohn T."/>
            <person name="Peeters S.H."/>
            <person name="Heuer A."/>
            <person name="Rast P."/>
            <person name="Oberbeckmann S."/>
            <person name="Bunk B."/>
            <person name="Jeske O."/>
            <person name="Meyerdierks A."/>
            <person name="Storesund J.E."/>
            <person name="Kallscheuer N."/>
            <person name="Luecker S."/>
            <person name="Lage O.M."/>
            <person name="Pohl T."/>
            <person name="Merkel B.J."/>
            <person name="Hornburger P."/>
            <person name="Mueller R.-W."/>
            <person name="Bruemmer F."/>
            <person name="Labrenz M."/>
            <person name="Spormann A.M."/>
            <person name="Op Den Camp H."/>
            <person name="Overmann J."/>
            <person name="Amann R."/>
            <person name="Jetten M.S.M."/>
            <person name="Mascher T."/>
            <person name="Medema M.H."/>
            <person name="Devos D.P."/>
            <person name="Kaster A.-K."/>
            <person name="Ovreas L."/>
            <person name="Rohde M."/>
            <person name="Galperin M.Y."/>
            <person name="Jogler C."/>
        </authorList>
    </citation>
    <scope>NUCLEOTIDE SEQUENCE [LARGE SCALE GENOMIC DNA]</scope>
    <source>
        <strain evidence="3 4">Pla22</strain>
    </source>
</reference>
<evidence type="ECO:0000259" key="2">
    <source>
        <dbReference type="Pfam" id="PF13439"/>
    </source>
</evidence>
<dbReference type="EMBL" id="SJPI01000004">
    <property type="protein sequence ID" value="TWT48165.1"/>
    <property type="molecule type" value="Genomic_DNA"/>
</dbReference>
<keyword evidence="3" id="KW-0328">Glycosyltransferase</keyword>
<keyword evidence="3" id="KW-0808">Transferase</keyword>
<name>A0A5C5WDR1_9BACT</name>
<evidence type="ECO:0000259" key="1">
    <source>
        <dbReference type="Pfam" id="PF00534"/>
    </source>
</evidence>
<comment type="caution">
    <text evidence="3">The sequence shown here is derived from an EMBL/GenBank/DDBJ whole genome shotgun (WGS) entry which is preliminary data.</text>
</comment>
<dbReference type="Gene3D" id="3.40.50.2000">
    <property type="entry name" value="Glycogen Phosphorylase B"/>
    <property type="match status" value="2"/>
</dbReference>
<dbReference type="InterPro" id="IPR050194">
    <property type="entry name" value="Glycosyltransferase_grp1"/>
</dbReference>
<gene>
    <name evidence="3" type="ORF">Pla22_51660</name>
</gene>
<dbReference type="Pfam" id="PF13439">
    <property type="entry name" value="Glyco_transf_4"/>
    <property type="match status" value="1"/>
</dbReference>
<evidence type="ECO:0000313" key="3">
    <source>
        <dbReference type="EMBL" id="TWT48165.1"/>
    </source>
</evidence>
<dbReference type="Proteomes" id="UP000316598">
    <property type="component" value="Unassembled WGS sequence"/>
</dbReference>
<dbReference type="GO" id="GO:0004373">
    <property type="term" value="F:alpha-1,4-glucan glucosyltransferase (UDP-glucose donor) activity"/>
    <property type="evidence" value="ECO:0007669"/>
    <property type="project" value="UniProtKB-EC"/>
</dbReference>
<feature type="domain" description="Glycosyl transferase family 1" evidence="1">
    <location>
        <begin position="186"/>
        <end position="352"/>
    </location>
</feature>
<dbReference type="SUPFAM" id="SSF53756">
    <property type="entry name" value="UDP-Glycosyltransferase/glycogen phosphorylase"/>
    <property type="match status" value="1"/>
</dbReference>
<proteinExistence type="predicted"/>
<dbReference type="CDD" id="cd03801">
    <property type="entry name" value="GT4_PimA-like"/>
    <property type="match status" value="1"/>
</dbReference>
<sequence>MHICIVTEDFLPNIGGMSQHVYEIARCFVRSGINVTVINQVVEDRAEGIEDYEGIRVVRSSFESLSPKTRIIPYCMKLRRLILQEHDRLSIDVIHWHDLRAGLAIKYLPFDCPKVFTNHSSTFLMRKSSRAYRSYYRFSLNHADHFLAPSQELAEETDKLLACTTTYIPNGYDPSRFYPQHADGLRAELGIAETDQVLLVPRRLAPKNGVFVLAQAMPKILAAHPNARAVITGGGFPEERGRIEELASTHSYVDRINFLDGVENQYMPRHYNMADLVVMPSFMEAVSLSALEAMGCGKCVVASDVGGLSQLFKGEQWGKLVPPGAPDDLADAIIELLGNDSKRSELANAGREHVLENYTWEQVANQTLRSYKVA</sequence>
<dbReference type="PANTHER" id="PTHR45947">
    <property type="entry name" value="SULFOQUINOVOSYL TRANSFERASE SQD2"/>
    <property type="match status" value="1"/>
</dbReference>